<proteinExistence type="predicted"/>
<accession>A0A8T1R4C6</accession>
<protein>
    <submittedName>
        <fullName evidence="2">Uncharacterized protein</fullName>
    </submittedName>
</protein>
<evidence type="ECO:0000313" key="4">
    <source>
        <dbReference type="Proteomes" id="UP000811609"/>
    </source>
</evidence>
<reference evidence="2" key="1">
    <citation type="submission" date="2020-12" db="EMBL/GenBank/DDBJ databases">
        <title>WGS assembly of Carya illinoinensis cv. Pawnee.</title>
        <authorList>
            <person name="Platts A."/>
            <person name="Shu S."/>
            <person name="Wright S."/>
            <person name="Barry K."/>
            <person name="Edger P."/>
            <person name="Pires J.C."/>
            <person name="Schmutz J."/>
        </authorList>
    </citation>
    <scope>NUCLEOTIDE SEQUENCE</scope>
    <source>
        <tissue evidence="2">Leaf</tissue>
    </source>
</reference>
<feature type="region of interest" description="Disordered" evidence="1">
    <location>
        <begin position="1"/>
        <end position="47"/>
    </location>
</feature>
<evidence type="ECO:0000313" key="3">
    <source>
        <dbReference type="EMBL" id="KAG6722766.1"/>
    </source>
</evidence>
<feature type="region of interest" description="Disordered" evidence="1">
    <location>
        <begin position="64"/>
        <end position="106"/>
    </location>
</feature>
<gene>
    <name evidence="2" type="ORF">CIPAW_03G185000</name>
    <name evidence="3" type="ORF">I3842_03G176800</name>
</gene>
<organism evidence="2 4">
    <name type="scientific">Carya illinoinensis</name>
    <name type="common">Pecan</name>
    <dbReference type="NCBI Taxonomy" id="32201"/>
    <lineage>
        <taxon>Eukaryota</taxon>
        <taxon>Viridiplantae</taxon>
        <taxon>Streptophyta</taxon>
        <taxon>Embryophyta</taxon>
        <taxon>Tracheophyta</taxon>
        <taxon>Spermatophyta</taxon>
        <taxon>Magnoliopsida</taxon>
        <taxon>eudicotyledons</taxon>
        <taxon>Gunneridae</taxon>
        <taxon>Pentapetalae</taxon>
        <taxon>rosids</taxon>
        <taxon>fabids</taxon>
        <taxon>Fagales</taxon>
        <taxon>Juglandaceae</taxon>
        <taxon>Carya</taxon>
    </lineage>
</organism>
<sequence length="106" mass="11730">MEAAIALCAHKNTENTPPLIPSKHTSPVPVNSQSLKKSSKRRTRRPLADITHLFNYSAPLSVNQERDTLPPSIPSVCASNSRKRKAMEEVNPVQLASSRSLRLGFR</sequence>
<comment type="caution">
    <text evidence="2">The sequence shown here is derived from an EMBL/GenBank/DDBJ whole genome shotgun (WGS) entry which is preliminary data.</text>
</comment>
<dbReference type="Proteomes" id="UP000811246">
    <property type="component" value="Chromosome 3"/>
</dbReference>
<name>A0A8T1R4C6_CARIL</name>
<dbReference type="EMBL" id="CM031827">
    <property type="protein sequence ID" value="KAG6722766.1"/>
    <property type="molecule type" value="Genomic_DNA"/>
</dbReference>
<dbReference type="AlphaFoldDB" id="A0A8T1R4C6"/>
<evidence type="ECO:0000256" key="1">
    <source>
        <dbReference type="SAM" id="MobiDB-lite"/>
    </source>
</evidence>
<dbReference type="Proteomes" id="UP000811609">
    <property type="component" value="Chromosome 3"/>
</dbReference>
<evidence type="ECO:0000313" key="2">
    <source>
        <dbReference type="EMBL" id="KAG6661595.1"/>
    </source>
</evidence>
<keyword evidence="4" id="KW-1185">Reference proteome</keyword>
<reference evidence="3" key="2">
    <citation type="submission" date="2021-01" db="EMBL/GenBank/DDBJ databases">
        <authorList>
            <person name="Lovell J.T."/>
            <person name="Bentley N."/>
            <person name="Bhattarai G."/>
            <person name="Jenkins J.W."/>
            <person name="Sreedasyam A."/>
            <person name="Alarcon Y."/>
            <person name="Bock C."/>
            <person name="Boston L."/>
            <person name="Carlson J."/>
            <person name="Cervantes K."/>
            <person name="Clermont K."/>
            <person name="Krom N."/>
            <person name="Kubenka K."/>
            <person name="Mamidi S."/>
            <person name="Mattison C."/>
            <person name="Monteros M."/>
            <person name="Pisani C."/>
            <person name="Plott C."/>
            <person name="Rajasekar S."/>
            <person name="Rhein H.S."/>
            <person name="Rohla C."/>
            <person name="Song M."/>
            <person name="Hilaire R.S."/>
            <person name="Shu S."/>
            <person name="Wells L."/>
            <person name="Wang X."/>
            <person name="Webber J."/>
            <person name="Heerema R.J."/>
            <person name="Klein P."/>
            <person name="Conner P."/>
            <person name="Grauke L."/>
            <person name="Grimwood J."/>
            <person name="Schmutz J."/>
            <person name="Randall J.J."/>
        </authorList>
    </citation>
    <scope>NUCLEOTIDE SEQUENCE</scope>
    <source>
        <tissue evidence="3">Leaf</tissue>
    </source>
</reference>
<dbReference type="EMBL" id="CM031811">
    <property type="protein sequence ID" value="KAG6661595.1"/>
    <property type="molecule type" value="Genomic_DNA"/>
</dbReference>